<reference evidence="7" key="1">
    <citation type="journal article" date="2015" name="Proc. Natl. Acad. Sci. U.S.A.">
        <title>Networks of energetic and metabolic interactions define dynamics in microbial communities.</title>
        <authorList>
            <person name="Embree M."/>
            <person name="Liu J.K."/>
            <person name="Al-Bassam M.M."/>
            <person name="Zengler K."/>
        </authorList>
    </citation>
    <scope>NUCLEOTIDE SEQUENCE</scope>
</reference>
<dbReference type="Gene3D" id="3.10.20.600">
    <property type="match status" value="1"/>
</dbReference>
<proteinExistence type="inferred from homology"/>
<keyword evidence="5" id="KW-0411">Iron-sulfur</keyword>
<dbReference type="PANTHER" id="PTHR43578:SF3">
    <property type="entry name" value="NADH-QUINONE OXIDOREDUCTASE SUBUNIT F"/>
    <property type="match status" value="1"/>
</dbReference>
<organism evidence="7">
    <name type="scientific">hydrocarbon metagenome</name>
    <dbReference type="NCBI Taxonomy" id="938273"/>
    <lineage>
        <taxon>unclassified sequences</taxon>
        <taxon>metagenomes</taxon>
        <taxon>ecological metagenomes</taxon>
    </lineage>
</organism>
<dbReference type="Pfam" id="PF10589">
    <property type="entry name" value="NADH_4Fe-4S"/>
    <property type="match status" value="1"/>
</dbReference>
<dbReference type="SUPFAM" id="SSF142984">
    <property type="entry name" value="Nqo1 middle domain-like"/>
    <property type="match status" value="1"/>
</dbReference>
<dbReference type="InterPro" id="IPR037225">
    <property type="entry name" value="Nuo51_FMN-bd_sf"/>
</dbReference>
<sequence>MENKVKREGAVIFSDYTRGDAVKKAVSIGREDVLFELKESKLRGRGGAGFPTSTKWMLTAAAKSEKKYVICNADEGEPGTFKDRVLLLEYPELVFDGMIVGGYTIGAKEGIVYLRGEYEYMLKSLQDYLEEMRKDNLLGKDILGKKGFDFDIIIRLGSGAYVCGEETALIESLEGHRGEARNRPPFPVNTGLNGKPTTVNNVETFASVAHIVTKGGTWYSQHGTDKSTGSKLFSVSGDCKKPGVYELPWGTTINELLKIVEADNTKAVQVGGASGLCIPKFQFDRQLGYEDLGTGGSIIVFNESRNMLHVLKNFMEFFVEESCGQCTPCRIGNVKLLEGVEMIEKGEYTFNYINKLKELGETMRIASKCGLGQSSPNPFISILENFKEEIFNNGKGGK</sequence>
<evidence type="ECO:0000313" key="7">
    <source>
        <dbReference type="EMBL" id="KUG25278.1"/>
    </source>
</evidence>
<dbReference type="InterPro" id="IPR037207">
    <property type="entry name" value="Nuop51_4Fe4S-bd_sf"/>
</dbReference>
<dbReference type="FunFam" id="3.40.50.11540:FF:000001">
    <property type="entry name" value="NADH dehydrogenase [ubiquinone] flavoprotein 1, mitochondrial"/>
    <property type="match status" value="1"/>
</dbReference>
<dbReference type="GO" id="GO:0047985">
    <property type="term" value="F:hydrogen dehydrogenase activity"/>
    <property type="evidence" value="ECO:0007669"/>
    <property type="project" value="UniProtKB-EC"/>
</dbReference>
<dbReference type="GO" id="GO:0003677">
    <property type="term" value="F:DNA binding"/>
    <property type="evidence" value="ECO:0007669"/>
    <property type="project" value="UniProtKB-KW"/>
</dbReference>
<dbReference type="Gene3D" id="3.40.50.11540">
    <property type="entry name" value="NADH-ubiquinone oxidoreductase 51kDa subunit"/>
    <property type="match status" value="1"/>
</dbReference>
<dbReference type="InterPro" id="IPR011538">
    <property type="entry name" value="Nuo51_FMN-bd"/>
</dbReference>
<dbReference type="Pfam" id="PF01512">
    <property type="entry name" value="Complex1_51K"/>
    <property type="match status" value="1"/>
</dbReference>
<dbReference type="AlphaFoldDB" id="A0A0W8FX29"/>
<dbReference type="GO" id="GO:0008137">
    <property type="term" value="F:NADH dehydrogenase (ubiquinone) activity"/>
    <property type="evidence" value="ECO:0007669"/>
    <property type="project" value="InterPro"/>
</dbReference>
<evidence type="ECO:0000256" key="5">
    <source>
        <dbReference type="ARBA" id="ARBA00023014"/>
    </source>
</evidence>
<keyword evidence="7" id="KW-0371">Homeobox</keyword>
<evidence type="ECO:0000259" key="6">
    <source>
        <dbReference type="SMART" id="SM00928"/>
    </source>
</evidence>
<name>A0A0W8FX29_9ZZZZ</name>
<dbReference type="GO" id="GO:0046872">
    <property type="term" value="F:metal ion binding"/>
    <property type="evidence" value="ECO:0007669"/>
    <property type="project" value="UniProtKB-KW"/>
</dbReference>
<keyword evidence="4" id="KW-0408">Iron</keyword>
<dbReference type="GO" id="GO:0051539">
    <property type="term" value="F:4 iron, 4 sulfur cluster binding"/>
    <property type="evidence" value="ECO:0007669"/>
    <property type="project" value="UniProtKB-KW"/>
</dbReference>
<dbReference type="PANTHER" id="PTHR43578">
    <property type="entry name" value="NADH-QUINONE OXIDOREDUCTASE SUBUNIT F"/>
    <property type="match status" value="1"/>
</dbReference>
<keyword evidence="7" id="KW-0560">Oxidoreductase</keyword>
<evidence type="ECO:0000256" key="3">
    <source>
        <dbReference type="ARBA" id="ARBA00022723"/>
    </source>
</evidence>
<dbReference type="EC" id="1.12.1.2" evidence="7"/>
<dbReference type="InterPro" id="IPR019575">
    <property type="entry name" value="Nuop51_4Fe4S-bd"/>
</dbReference>
<dbReference type="GO" id="GO:0010181">
    <property type="term" value="F:FMN binding"/>
    <property type="evidence" value="ECO:0007669"/>
    <property type="project" value="InterPro"/>
</dbReference>
<accession>A0A0W8FX29</accession>
<dbReference type="SUPFAM" id="SSF140490">
    <property type="entry name" value="Nqo1C-terminal domain-like"/>
    <property type="match status" value="1"/>
</dbReference>
<dbReference type="InterPro" id="IPR001949">
    <property type="entry name" value="NADH-UbQ_OxRdtase_51kDa_CS"/>
</dbReference>
<dbReference type="EMBL" id="LNQE01000727">
    <property type="protein sequence ID" value="KUG25278.1"/>
    <property type="molecule type" value="Genomic_DNA"/>
</dbReference>
<dbReference type="SMART" id="SM00928">
    <property type="entry name" value="NADH_4Fe-4S"/>
    <property type="match status" value="1"/>
</dbReference>
<dbReference type="SUPFAM" id="SSF142019">
    <property type="entry name" value="Nqo1 FMN-binding domain-like"/>
    <property type="match status" value="1"/>
</dbReference>
<comment type="caution">
    <text evidence="7">The sequence shown here is derived from an EMBL/GenBank/DDBJ whole genome shotgun (WGS) entry which is preliminary data.</text>
</comment>
<gene>
    <name evidence="7" type="ORF">ASZ90_004899</name>
</gene>
<evidence type="ECO:0000256" key="1">
    <source>
        <dbReference type="ARBA" id="ARBA00007523"/>
    </source>
</evidence>
<evidence type="ECO:0000256" key="4">
    <source>
        <dbReference type="ARBA" id="ARBA00023004"/>
    </source>
</evidence>
<dbReference type="Gene3D" id="1.20.1440.230">
    <property type="entry name" value="NADH-ubiquinone oxidoreductase 51kDa subunit, iron-sulphur binding domain"/>
    <property type="match status" value="1"/>
</dbReference>
<evidence type="ECO:0000256" key="2">
    <source>
        <dbReference type="ARBA" id="ARBA00022485"/>
    </source>
</evidence>
<protein>
    <submittedName>
        <fullName evidence="7">Nad-reducing hydrogenase subunit hoxf</fullName>
        <ecNumber evidence="7">1.12.1.2</ecNumber>
    </submittedName>
</protein>
<dbReference type="PROSITE" id="PS00645">
    <property type="entry name" value="COMPLEX1_51K_2"/>
    <property type="match status" value="1"/>
</dbReference>
<feature type="domain" description="NADH-ubiquinone oxidoreductase 51kDa subunit iron-sulphur binding" evidence="6">
    <location>
        <begin position="308"/>
        <end position="353"/>
    </location>
</feature>
<keyword evidence="3" id="KW-0479">Metal-binding</keyword>
<comment type="similarity">
    <text evidence="1">Belongs to the complex I 51 kDa subunit family.</text>
</comment>
<keyword evidence="2" id="KW-0004">4Fe-4S</keyword>